<organism evidence="1 2">
    <name type="scientific">Abeliophyllum distichum</name>
    <dbReference type="NCBI Taxonomy" id="126358"/>
    <lineage>
        <taxon>Eukaryota</taxon>
        <taxon>Viridiplantae</taxon>
        <taxon>Streptophyta</taxon>
        <taxon>Embryophyta</taxon>
        <taxon>Tracheophyta</taxon>
        <taxon>Spermatophyta</taxon>
        <taxon>Magnoliopsida</taxon>
        <taxon>eudicotyledons</taxon>
        <taxon>Gunneridae</taxon>
        <taxon>Pentapetalae</taxon>
        <taxon>asterids</taxon>
        <taxon>lamiids</taxon>
        <taxon>Lamiales</taxon>
        <taxon>Oleaceae</taxon>
        <taxon>Forsythieae</taxon>
        <taxon>Abeliophyllum</taxon>
    </lineage>
</organism>
<protein>
    <submittedName>
        <fullName evidence="1">Uncharacterized protein</fullName>
    </submittedName>
</protein>
<dbReference type="Proteomes" id="UP001604336">
    <property type="component" value="Unassembled WGS sequence"/>
</dbReference>
<gene>
    <name evidence="1" type="ORF">Adt_33092</name>
</gene>
<proteinExistence type="predicted"/>
<evidence type="ECO:0000313" key="2">
    <source>
        <dbReference type="Proteomes" id="UP001604336"/>
    </source>
</evidence>
<reference evidence="2" key="1">
    <citation type="submission" date="2024-07" db="EMBL/GenBank/DDBJ databases">
        <title>Two chromosome-level genome assemblies of Korean endemic species Abeliophyllum distichum and Forsythia ovata (Oleaceae).</title>
        <authorList>
            <person name="Jang H."/>
        </authorList>
    </citation>
    <scope>NUCLEOTIDE SEQUENCE [LARGE SCALE GENOMIC DNA]</scope>
</reference>
<evidence type="ECO:0000313" key="1">
    <source>
        <dbReference type="EMBL" id="KAL2480126.1"/>
    </source>
</evidence>
<keyword evidence="2" id="KW-1185">Reference proteome</keyword>
<dbReference type="AlphaFoldDB" id="A0ABD1QV91"/>
<accession>A0ABD1QV91</accession>
<name>A0ABD1QV91_9LAMI</name>
<sequence>MCKALAKEIGNKGPGFLAKQGMDNINIFINCNGESTGILVPICCTYTDLIDLIMSVLKLDKRSSALSIQYEVVGCLSSMKITNDNTLMFYLVLKRKDQNITSYPLQIDVTRSLEQIPANYTLDISGDHEMERLE</sequence>
<comment type="caution">
    <text evidence="1">The sequence shown here is derived from an EMBL/GenBank/DDBJ whole genome shotgun (WGS) entry which is preliminary data.</text>
</comment>
<dbReference type="EMBL" id="JBFOLK010000010">
    <property type="protein sequence ID" value="KAL2480126.1"/>
    <property type="molecule type" value="Genomic_DNA"/>
</dbReference>